<dbReference type="Gene3D" id="3.30.70.1820">
    <property type="entry name" value="L1 transposable element, RRM domain"/>
    <property type="match status" value="1"/>
</dbReference>
<accession>A0A8P4K8V1</accession>
<evidence type="ECO:0008006" key="4">
    <source>
        <dbReference type="Google" id="ProtNLM"/>
    </source>
</evidence>
<dbReference type="InterPro" id="IPR004244">
    <property type="entry name" value="Transposase_22"/>
</dbReference>
<dbReference type="Proteomes" id="UP000694389">
    <property type="component" value="Unassembled WGS sequence"/>
</dbReference>
<reference evidence="2" key="2">
    <citation type="submission" date="2025-09" db="UniProtKB">
        <authorList>
            <consortium name="Ensembl"/>
        </authorList>
    </citation>
    <scope>IDENTIFICATION</scope>
</reference>
<organism evidence="2 3">
    <name type="scientific">Dicentrarchus labrax</name>
    <name type="common">European seabass</name>
    <name type="synonym">Morone labrax</name>
    <dbReference type="NCBI Taxonomy" id="13489"/>
    <lineage>
        <taxon>Eukaryota</taxon>
        <taxon>Metazoa</taxon>
        <taxon>Chordata</taxon>
        <taxon>Craniata</taxon>
        <taxon>Vertebrata</taxon>
        <taxon>Euteleostomi</taxon>
        <taxon>Actinopterygii</taxon>
        <taxon>Neopterygii</taxon>
        <taxon>Teleostei</taxon>
        <taxon>Neoteleostei</taxon>
        <taxon>Acanthomorphata</taxon>
        <taxon>Eupercaria</taxon>
        <taxon>Moronidae</taxon>
        <taxon>Dicentrarchus</taxon>
    </lineage>
</organism>
<dbReference type="AlphaFoldDB" id="A0A8P4K8V1"/>
<proteinExistence type="predicted"/>
<sequence>MTNFKTENMSGVPTKAKNKKNPDTHSKEINRSTNESKLTPDASMASFQSSLDGISKQIQVLQIEMKPDLKTFKDEMTTQMRNKLAELKGDIDKKFAKITMDIGEHDEKIGTALRRTEEIELWSHEANCALQEIRQEQKKMMDKLDNLKSRSRQNNLQIYGIQEEAESKSDLVAQFMDKWLREEFSVNSDLQIQRAHRALAPRPKTGKPPRSIVINFQQFTVKEMILKKAWEKKTTTLGGNRIDFDYDYSERTLQQRKAYSNIKKILKREGIRFQTPLNKKRIHWFEDKIQDCWIRVADVSDHSAIYLKIHLKCRHKRYNMEIECGDIK</sequence>
<feature type="region of interest" description="Disordered" evidence="1">
    <location>
        <begin position="1"/>
        <end position="42"/>
    </location>
</feature>
<feature type="compositionally biased region" description="Polar residues" evidence="1">
    <location>
        <begin position="1"/>
        <end position="11"/>
    </location>
</feature>
<protein>
    <recommendedName>
        <fullName evidence="4">LINE-1 type transposase domain-containing protein 1</fullName>
    </recommendedName>
</protein>
<dbReference type="GeneTree" id="ENSGT00940000160789"/>
<dbReference type="Ensembl" id="ENSDLAT00005078809.1">
    <property type="protein sequence ID" value="ENSDLAP00005064790.1"/>
    <property type="gene ID" value="ENSDLAG00005030823.1"/>
</dbReference>
<dbReference type="PANTHER" id="PTHR11505">
    <property type="entry name" value="L1 TRANSPOSABLE ELEMENT-RELATED"/>
    <property type="match status" value="1"/>
</dbReference>
<evidence type="ECO:0000256" key="1">
    <source>
        <dbReference type="SAM" id="MobiDB-lite"/>
    </source>
</evidence>
<evidence type="ECO:0000313" key="3">
    <source>
        <dbReference type="Proteomes" id="UP000694389"/>
    </source>
</evidence>
<reference evidence="2" key="1">
    <citation type="submission" date="2025-08" db="UniProtKB">
        <authorList>
            <consortium name="Ensembl"/>
        </authorList>
    </citation>
    <scope>IDENTIFICATION</scope>
</reference>
<evidence type="ECO:0000313" key="2">
    <source>
        <dbReference type="Ensembl" id="ENSDLAP00005064790.1"/>
    </source>
</evidence>
<keyword evidence="3" id="KW-1185">Reference proteome</keyword>
<feature type="compositionally biased region" description="Basic and acidic residues" evidence="1">
    <location>
        <begin position="20"/>
        <end position="30"/>
    </location>
</feature>
<name>A0A8P4K8V1_DICLA</name>